<reference evidence="1 2" key="1">
    <citation type="submission" date="2024-09" db="EMBL/GenBank/DDBJ databases">
        <title>Itraconazole resistance in Madurella fahalii resulting from another homologue of gene encoding cytochrome P450 14-alpha sterol demethylase (CYP51).</title>
        <authorList>
            <person name="Yoshioka I."/>
            <person name="Fahal A.H."/>
            <person name="Kaneko S."/>
            <person name="Yaguchi T."/>
        </authorList>
    </citation>
    <scope>NUCLEOTIDE SEQUENCE [LARGE SCALE GENOMIC DNA]</scope>
    <source>
        <strain evidence="1 2">IFM 68171</strain>
    </source>
</reference>
<evidence type="ECO:0000313" key="1">
    <source>
        <dbReference type="EMBL" id="GAB1317076.1"/>
    </source>
</evidence>
<evidence type="ECO:0000313" key="2">
    <source>
        <dbReference type="Proteomes" id="UP001628179"/>
    </source>
</evidence>
<comment type="caution">
    <text evidence="1">The sequence shown here is derived from an EMBL/GenBank/DDBJ whole genome shotgun (WGS) entry which is preliminary data.</text>
</comment>
<accession>A0ABQ0GH42</accession>
<organism evidence="1 2">
    <name type="scientific">Madurella fahalii</name>
    <dbReference type="NCBI Taxonomy" id="1157608"/>
    <lineage>
        <taxon>Eukaryota</taxon>
        <taxon>Fungi</taxon>
        <taxon>Dikarya</taxon>
        <taxon>Ascomycota</taxon>
        <taxon>Pezizomycotina</taxon>
        <taxon>Sordariomycetes</taxon>
        <taxon>Sordariomycetidae</taxon>
        <taxon>Sordariales</taxon>
        <taxon>Sordariales incertae sedis</taxon>
        <taxon>Madurella</taxon>
    </lineage>
</organism>
<dbReference type="RefSeq" id="XP_070918807.1">
    <property type="nucleotide sequence ID" value="XM_071062706.1"/>
</dbReference>
<sequence>MEYGVHPNPVNEKGMYMEPAATLIAFTFDEIRELDAISTIDAFIHVAVTMLSPASLEEACPMLEGGWEKDGTNNAPSPDLAFCFHPRSFEAFITLMSLLPVGFSAQQGPLRVC</sequence>
<name>A0ABQ0GH42_9PEZI</name>
<dbReference type="EMBL" id="BAAFSV010000004">
    <property type="protein sequence ID" value="GAB1317076.1"/>
    <property type="molecule type" value="Genomic_DNA"/>
</dbReference>
<gene>
    <name evidence="1" type="ORF">MFIFM68171_07286</name>
</gene>
<dbReference type="Proteomes" id="UP001628179">
    <property type="component" value="Unassembled WGS sequence"/>
</dbReference>
<keyword evidence="2" id="KW-1185">Reference proteome</keyword>
<protein>
    <submittedName>
        <fullName evidence="1">Uncharacterized protein</fullName>
    </submittedName>
</protein>
<dbReference type="GeneID" id="98178029"/>
<proteinExistence type="predicted"/>